<accession>A0A9W8XPZ8</accession>
<evidence type="ECO:0000256" key="2">
    <source>
        <dbReference type="ARBA" id="ARBA00022679"/>
    </source>
</evidence>
<comment type="caution">
    <text evidence="5">The sequence shown here is derived from an EMBL/GenBank/DDBJ whole genome shotgun (WGS) entry which is preliminary data.</text>
</comment>
<dbReference type="InterPro" id="IPR036388">
    <property type="entry name" value="WH-like_DNA-bd_sf"/>
</dbReference>
<dbReference type="EMBL" id="JAPEUX010000003">
    <property type="protein sequence ID" value="KAJ4356449.1"/>
    <property type="molecule type" value="Genomic_DNA"/>
</dbReference>
<sequence length="384" mass="42660">MPKSQTRTQSLASTISQSTAEISKYLVTEGLPDLSFAAEAPSILILPPHLQIARAELLSATSELHDLIKGPLGYLIGLTSPTHNILASLHFINRYQIALKIKLDEEISYEALAQECDVQVNDIRRLLRLAIAFHVFEEKSNGLIGHSAVSRCMIDMPLVNSWIGHFCDEVWPAASKTVEALSTWPVSEEPNETAFALTNSSNQSLFESLQQAPANAERFTNGMKFLQSAPEFSVSHLLKDLQWETENSPKRLVDIGGADGSIATAILRQFPTMTAVVQDLPNVIETATVAQDLEGRLEFRNHDMFSQQTVEDVDVYFLRSTLHDWSDKYCIAILRNLIPALKNGAKIIVNDVCMPEPNVLSPSQNQLLRLAHPQFSIVTYTLTH</sequence>
<dbReference type="Proteomes" id="UP001140513">
    <property type="component" value="Unassembled WGS sequence"/>
</dbReference>
<protein>
    <recommendedName>
        <fullName evidence="4">O-methyltransferase C-terminal domain-containing protein</fullName>
    </recommendedName>
</protein>
<dbReference type="PANTHER" id="PTHR43712:SF12">
    <property type="entry name" value="STERIGMATOCYSTIN 8-O-METHYLTRANSFERASE"/>
    <property type="match status" value="1"/>
</dbReference>
<dbReference type="Gene3D" id="3.40.50.150">
    <property type="entry name" value="Vaccinia Virus protein VP39"/>
    <property type="match status" value="1"/>
</dbReference>
<dbReference type="GO" id="GO:0008171">
    <property type="term" value="F:O-methyltransferase activity"/>
    <property type="evidence" value="ECO:0007669"/>
    <property type="project" value="InterPro"/>
</dbReference>
<organism evidence="5 6">
    <name type="scientific">Didymosphaeria variabile</name>
    <dbReference type="NCBI Taxonomy" id="1932322"/>
    <lineage>
        <taxon>Eukaryota</taxon>
        <taxon>Fungi</taxon>
        <taxon>Dikarya</taxon>
        <taxon>Ascomycota</taxon>
        <taxon>Pezizomycotina</taxon>
        <taxon>Dothideomycetes</taxon>
        <taxon>Pleosporomycetidae</taxon>
        <taxon>Pleosporales</taxon>
        <taxon>Massarineae</taxon>
        <taxon>Didymosphaeriaceae</taxon>
        <taxon>Didymosphaeria</taxon>
    </lineage>
</organism>
<dbReference type="PROSITE" id="PS51683">
    <property type="entry name" value="SAM_OMT_II"/>
    <property type="match status" value="1"/>
</dbReference>
<dbReference type="Pfam" id="PF00891">
    <property type="entry name" value="Methyltransf_2"/>
    <property type="match status" value="1"/>
</dbReference>
<dbReference type="OrthoDB" id="1606438at2759"/>
<dbReference type="SUPFAM" id="SSF46785">
    <property type="entry name" value="Winged helix' DNA-binding domain"/>
    <property type="match status" value="1"/>
</dbReference>
<gene>
    <name evidence="5" type="ORF">N0V89_004482</name>
</gene>
<reference evidence="5" key="1">
    <citation type="submission" date="2022-10" db="EMBL/GenBank/DDBJ databases">
        <title>Tapping the CABI collections for fungal endophytes: first genome assemblies for Collariella, Neodidymelliopsis, Ascochyta clinopodiicola, Didymella pomorum, Didymosphaeria variabile, Neocosmospora piperis and Neocucurbitaria cava.</title>
        <authorList>
            <person name="Hill R."/>
        </authorList>
    </citation>
    <scope>NUCLEOTIDE SEQUENCE</scope>
    <source>
        <strain evidence="5">IMI 356815</strain>
    </source>
</reference>
<keyword evidence="3" id="KW-0949">S-adenosyl-L-methionine</keyword>
<name>A0A9W8XPZ8_9PLEO</name>
<evidence type="ECO:0000313" key="6">
    <source>
        <dbReference type="Proteomes" id="UP001140513"/>
    </source>
</evidence>
<dbReference type="RefSeq" id="XP_056073575.1">
    <property type="nucleotide sequence ID" value="XM_056213267.1"/>
</dbReference>
<keyword evidence="2" id="KW-0808">Transferase</keyword>
<dbReference type="Gene3D" id="1.10.10.10">
    <property type="entry name" value="Winged helix-like DNA-binding domain superfamily/Winged helix DNA-binding domain"/>
    <property type="match status" value="1"/>
</dbReference>
<dbReference type="InterPro" id="IPR016461">
    <property type="entry name" value="COMT-like"/>
</dbReference>
<keyword evidence="1" id="KW-0489">Methyltransferase</keyword>
<keyword evidence="6" id="KW-1185">Reference proteome</keyword>
<proteinExistence type="predicted"/>
<dbReference type="InterPro" id="IPR029063">
    <property type="entry name" value="SAM-dependent_MTases_sf"/>
</dbReference>
<dbReference type="PANTHER" id="PTHR43712">
    <property type="entry name" value="PUTATIVE (AFU_ORTHOLOGUE AFUA_4G14580)-RELATED"/>
    <property type="match status" value="1"/>
</dbReference>
<dbReference type="InterPro" id="IPR001077">
    <property type="entry name" value="COMT_C"/>
</dbReference>
<feature type="domain" description="O-methyltransferase C-terminal" evidence="4">
    <location>
        <begin position="188"/>
        <end position="356"/>
    </location>
</feature>
<evidence type="ECO:0000259" key="4">
    <source>
        <dbReference type="Pfam" id="PF00891"/>
    </source>
</evidence>
<dbReference type="GeneID" id="80908012"/>
<dbReference type="InterPro" id="IPR036390">
    <property type="entry name" value="WH_DNA-bd_sf"/>
</dbReference>
<evidence type="ECO:0000313" key="5">
    <source>
        <dbReference type="EMBL" id="KAJ4356449.1"/>
    </source>
</evidence>
<evidence type="ECO:0000256" key="1">
    <source>
        <dbReference type="ARBA" id="ARBA00022603"/>
    </source>
</evidence>
<evidence type="ECO:0000256" key="3">
    <source>
        <dbReference type="ARBA" id="ARBA00022691"/>
    </source>
</evidence>
<dbReference type="AlphaFoldDB" id="A0A9W8XPZ8"/>
<dbReference type="SUPFAM" id="SSF53335">
    <property type="entry name" value="S-adenosyl-L-methionine-dependent methyltransferases"/>
    <property type="match status" value="1"/>
</dbReference>
<dbReference type="GO" id="GO:0032259">
    <property type="term" value="P:methylation"/>
    <property type="evidence" value="ECO:0007669"/>
    <property type="project" value="UniProtKB-KW"/>
</dbReference>